<dbReference type="InterPro" id="IPR001810">
    <property type="entry name" value="F-box_dom"/>
</dbReference>
<evidence type="ECO:0000313" key="3">
    <source>
        <dbReference type="Proteomes" id="UP000008022"/>
    </source>
</evidence>
<dbReference type="SUPFAM" id="SSF81383">
    <property type="entry name" value="F-box domain"/>
    <property type="match status" value="1"/>
</dbReference>
<evidence type="ECO:0000259" key="1">
    <source>
        <dbReference type="PROSITE" id="PS50181"/>
    </source>
</evidence>
<name>A0A0E0QPS7_ORYRU</name>
<dbReference type="Pfam" id="PF12937">
    <property type="entry name" value="F-box-like"/>
    <property type="match status" value="1"/>
</dbReference>
<dbReference type="eggNOG" id="ENOG502R513">
    <property type="taxonomic scope" value="Eukaryota"/>
</dbReference>
<dbReference type="InterPro" id="IPR036047">
    <property type="entry name" value="F-box-like_dom_sf"/>
</dbReference>
<keyword evidence="3" id="KW-1185">Reference proteome</keyword>
<dbReference type="PANTHER" id="PTHR33207">
    <property type="entry name" value="F-BOX DOMAIN CONTAINING PROTEIN-RELATED"/>
    <property type="match status" value="1"/>
</dbReference>
<reference evidence="3" key="1">
    <citation type="submission" date="2013-06" db="EMBL/GenBank/DDBJ databases">
        <authorList>
            <person name="Zhao Q."/>
        </authorList>
    </citation>
    <scope>NUCLEOTIDE SEQUENCE</scope>
    <source>
        <strain evidence="3">cv. W1943</strain>
    </source>
</reference>
<reference evidence="2" key="2">
    <citation type="submission" date="2015-06" db="UniProtKB">
        <authorList>
            <consortium name="EnsemblPlants"/>
        </authorList>
    </citation>
    <scope>IDENTIFICATION</scope>
</reference>
<dbReference type="AlphaFoldDB" id="A0A0E0QPS7"/>
<proteinExistence type="predicted"/>
<dbReference type="Proteomes" id="UP000008022">
    <property type="component" value="Unassembled WGS sequence"/>
</dbReference>
<dbReference type="EnsemblPlants" id="ORUFI09G06250.1">
    <property type="protein sequence ID" value="ORUFI09G06250.1"/>
    <property type="gene ID" value="ORUFI09G06250"/>
</dbReference>
<dbReference type="Gramene" id="ORUFI09G06250.1">
    <property type="protein sequence ID" value="ORUFI09G06250.1"/>
    <property type="gene ID" value="ORUFI09G06250"/>
</dbReference>
<sequence>MNARRRNEETRRRRRRLAMARSTTTLDDIPDTLLKHVLVGLSSPVCIVRAAATCRRWRRIIARSDYTRALRFPPLLDAGHYQAVDLRYAAAPRPCGGKIVYVPSASVDARRLALDFLPGGGSASRSSWKWELVDSEGGLLLLAKTRRRRFPELIVCDPLARRHVVIPPIPDKKYSHCLAVFFWNWNGGPNLSDFTLRCVLHEGIDGAAGGVTTARVYDFKRHYWSHHRKYLDRWFARGGAIDDGDGVHLRGATLHLTGRAACWIFFGNDADADAVLALDMRYPSACKFMLARVPGSLRGGSCGDRSGFRFIDGDNPDDVRLVSVVGGDLKVFLRRDGSGDAWEPEKNLSLRDATSGMPGRKESYFGGAGAAAKIVSAGAGYVVLTPAEETWLFSVELATMEVERKHSRNRYAGEFFPYHPPWPPTLSAHVSYCKRNRKGLCFQICVC</sequence>
<protein>
    <recommendedName>
        <fullName evidence="1">F-box domain-containing protein</fullName>
    </recommendedName>
</protein>
<feature type="domain" description="F-box" evidence="1">
    <location>
        <begin position="23"/>
        <end position="70"/>
    </location>
</feature>
<evidence type="ECO:0000313" key="2">
    <source>
        <dbReference type="EnsemblPlants" id="ORUFI09G06250.1"/>
    </source>
</evidence>
<dbReference type="HOGENOM" id="CLU_038427_0_0_1"/>
<dbReference type="PROSITE" id="PS50181">
    <property type="entry name" value="FBOX"/>
    <property type="match status" value="1"/>
</dbReference>
<organism evidence="2 3">
    <name type="scientific">Oryza rufipogon</name>
    <name type="common">Brownbeard rice</name>
    <name type="synonym">Asian wild rice</name>
    <dbReference type="NCBI Taxonomy" id="4529"/>
    <lineage>
        <taxon>Eukaryota</taxon>
        <taxon>Viridiplantae</taxon>
        <taxon>Streptophyta</taxon>
        <taxon>Embryophyta</taxon>
        <taxon>Tracheophyta</taxon>
        <taxon>Spermatophyta</taxon>
        <taxon>Magnoliopsida</taxon>
        <taxon>Liliopsida</taxon>
        <taxon>Poales</taxon>
        <taxon>Poaceae</taxon>
        <taxon>BOP clade</taxon>
        <taxon>Oryzoideae</taxon>
        <taxon>Oryzeae</taxon>
        <taxon>Oryzinae</taxon>
        <taxon>Oryza</taxon>
    </lineage>
</organism>
<dbReference type="OMA" id="RAACWIF"/>
<accession>A0A0E0QPS7</accession>